<keyword evidence="8" id="KW-0449">Lipoprotein</keyword>
<feature type="domain" description="Ig-like" evidence="11">
    <location>
        <begin position="79"/>
        <end position="112"/>
    </location>
</feature>
<dbReference type="GO" id="GO:0098552">
    <property type="term" value="C:side of membrane"/>
    <property type="evidence" value="ECO:0007669"/>
    <property type="project" value="UniProtKB-KW"/>
</dbReference>
<feature type="signal peptide" evidence="10">
    <location>
        <begin position="1"/>
        <end position="26"/>
    </location>
</feature>
<dbReference type="Gene3D" id="2.60.40.10">
    <property type="entry name" value="Immunoglobulins"/>
    <property type="match status" value="1"/>
</dbReference>
<dbReference type="AlphaFoldDB" id="V8P213"/>
<feature type="region of interest" description="Disordered" evidence="9">
    <location>
        <begin position="115"/>
        <end position="144"/>
    </location>
</feature>
<protein>
    <recommendedName>
        <fullName evidence="11">Ig-like domain-containing protein</fullName>
    </recommendedName>
</protein>
<organism evidence="12 13">
    <name type="scientific">Ophiophagus hannah</name>
    <name type="common">King cobra</name>
    <name type="synonym">Naja hannah</name>
    <dbReference type="NCBI Taxonomy" id="8665"/>
    <lineage>
        <taxon>Eukaryota</taxon>
        <taxon>Metazoa</taxon>
        <taxon>Chordata</taxon>
        <taxon>Craniata</taxon>
        <taxon>Vertebrata</taxon>
        <taxon>Euteleostomi</taxon>
        <taxon>Lepidosauria</taxon>
        <taxon>Squamata</taxon>
        <taxon>Bifurcata</taxon>
        <taxon>Unidentata</taxon>
        <taxon>Episquamata</taxon>
        <taxon>Toxicofera</taxon>
        <taxon>Serpentes</taxon>
        <taxon>Colubroidea</taxon>
        <taxon>Elapidae</taxon>
        <taxon>Elapinae</taxon>
        <taxon>Ophiophagus</taxon>
    </lineage>
</organism>
<feature type="non-terminal residue" evidence="12">
    <location>
        <position position="1"/>
    </location>
</feature>
<comment type="subcellular location">
    <subcellularLocation>
        <location evidence="1">Cell membrane</location>
    </subcellularLocation>
</comment>
<evidence type="ECO:0000256" key="8">
    <source>
        <dbReference type="ARBA" id="ARBA00023288"/>
    </source>
</evidence>
<dbReference type="Pfam" id="PF13927">
    <property type="entry name" value="Ig_3"/>
    <property type="match status" value="1"/>
</dbReference>
<evidence type="ECO:0000256" key="9">
    <source>
        <dbReference type="SAM" id="MobiDB-lite"/>
    </source>
</evidence>
<evidence type="ECO:0000256" key="6">
    <source>
        <dbReference type="ARBA" id="ARBA00023157"/>
    </source>
</evidence>
<dbReference type="GO" id="GO:0005886">
    <property type="term" value="C:plasma membrane"/>
    <property type="evidence" value="ECO:0007669"/>
    <property type="project" value="UniProtKB-SubCell"/>
</dbReference>
<comment type="caution">
    <text evidence="12">The sequence shown here is derived from an EMBL/GenBank/DDBJ whole genome shotgun (WGS) entry which is preliminary data.</text>
</comment>
<feature type="compositionally biased region" description="Acidic residues" evidence="9">
    <location>
        <begin position="128"/>
        <end position="137"/>
    </location>
</feature>
<accession>V8P213</accession>
<evidence type="ECO:0000313" key="13">
    <source>
        <dbReference type="Proteomes" id="UP000018936"/>
    </source>
</evidence>
<evidence type="ECO:0000256" key="10">
    <source>
        <dbReference type="SAM" id="SignalP"/>
    </source>
</evidence>
<dbReference type="GO" id="GO:0007155">
    <property type="term" value="P:cell adhesion"/>
    <property type="evidence" value="ECO:0007669"/>
    <property type="project" value="UniProtKB-KW"/>
</dbReference>
<evidence type="ECO:0000256" key="4">
    <source>
        <dbReference type="ARBA" id="ARBA00022737"/>
    </source>
</evidence>
<keyword evidence="7" id="KW-0325">Glycoprotein</keyword>
<evidence type="ECO:0000256" key="1">
    <source>
        <dbReference type="ARBA" id="ARBA00004236"/>
    </source>
</evidence>
<name>V8P213_OPHHA</name>
<evidence type="ECO:0000256" key="7">
    <source>
        <dbReference type="ARBA" id="ARBA00023180"/>
    </source>
</evidence>
<keyword evidence="13" id="KW-1185">Reference proteome</keyword>
<dbReference type="Proteomes" id="UP000018936">
    <property type="component" value="Unassembled WGS sequence"/>
</dbReference>
<proteinExistence type="predicted"/>
<dbReference type="InterPro" id="IPR007110">
    <property type="entry name" value="Ig-like_dom"/>
</dbReference>
<dbReference type="SUPFAM" id="SSF48726">
    <property type="entry name" value="Immunoglobulin"/>
    <property type="match status" value="1"/>
</dbReference>
<evidence type="ECO:0000259" key="11">
    <source>
        <dbReference type="PROSITE" id="PS50835"/>
    </source>
</evidence>
<keyword evidence="3 10" id="KW-0732">Signal</keyword>
<gene>
    <name evidence="12" type="ORF">L345_05972</name>
</gene>
<keyword evidence="6" id="KW-1015">Disulfide bond</keyword>
<feature type="compositionally biased region" description="Basic and acidic residues" evidence="9">
    <location>
        <begin position="116"/>
        <end position="127"/>
    </location>
</feature>
<dbReference type="EMBL" id="AZIM01001067">
    <property type="protein sequence ID" value="ETE68236.1"/>
    <property type="molecule type" value="Genomic_DNA"/>
</dbReference>
<reference evidence="12 13" key="1">
    <citation type="journal article" date="2013" name="Proc. Natl. Acad. Sci. U.S.A.">
        <title>The king cobra genome reveals dynamic gene evolution and adaptation in the snake venom system.</title>
        <authorList>
            <person name="Vonk F.J."/>
            <person name="Casewell N.R."/>
            <person name="Henkel C.V."/>
            <person name="Heimberg A.M."/>
            <person name="Jansen H.J."/>
            <person name="McCleary R.J."/>
            <person name="Kerkkamp H.M."/>
            <person name="Vos R.A."/>
            <person name="Guerreiro I."/>
            <person name="Calvete J.J."/>
            <person name="Wuster W."/>
            <person name="Woods A.E."/>
            <person name="Logan J.M."/>
            <person name="Harrison R.A."/>
            <person name="Castoe T.A."/>
            <person name="de Koning A.P."/>
            <person name="Pollock D.D."/>
            <person name="Yandell M."/>
            <person name="Calderon D."/>
            <person name="Renjifo C."/>
            <person name="Currier R.B."/>
            <person name="Salgado D."/>
            <person name="Pla D."/>
            <person name="Sanz L."/>
            <person name="Hyder A.S."/>
            <person name="Ribeiro J.M."/>
            <person name="Arntzen J.W."/>
            <person name="van den Thillart G.E."/>
            <person name="Boetzer M."/>
            <person name="Pirovano W."/>
            <person name="Dirks R.P."/>
            <person name="Spaink H.P."/>
            <person name="Duboule D."/>
            <person name="McGlinn E."/>
            <person name="Kini R.M."/>
            <person name="Richardson M.K."/>
        </authorList>
    </citation>
    <scope>NUCLEOTIDE SEQUENCE</scope>
    <source>
        <tissue evidence="12">Blood</tissue>
    </source>
</reference>
<evidence type="ECO:0000256" key="5">
    <source>
        <dbReference type="ARBA" id="ARBA00023136"/>
    </source>
</evidence>
<dbReference type="PANTHER" id="PTHR42757">
    <property type="entry name" value="IGLON FAMILY OF IMMUNOGLOBULIN SUPERFAMILY-RELATED"/>
    <property type="match status" value="1"/>
</dbReference>
<keyword evidence="5" id="KW-0472">Membrane</keyword>
<dbReference type="InterPro" id="IPR036179">
    <property type="entry name" value="Ig-like_dom_sf"/>
</dbReference>
<sequence>MAMPFRCAHPLLTYFSFLAVFAQNYGRVGQGRPMPARKGSWTEMVLKLACLLRNKYCIAKGNFLFRDILLRGSEESVPPKIVEISSDISINEGGNISLTCIATGRPDPTINWRHISPKEWKGVHKNDDGDDDDDDDDDKKKKER</sequence>
<keyword evidence="2" id="KW-1003">Cell membrane</keyword>
<dbReference type="InterPro" id="IPR050876">
    <property type="entry name" value="IgLON_domain"/>
</dbReference>
<feature type="chain" id="PRO_5004771197" description="Ig-like domain-containing protein" evidence="10">
    <location>
        <begin position="27"/>
        <end position="144"/>
    </location>
</feature>
<dbReference type="InterPro" id="IPR013783">
    <property type="entry name" value="Ig-like_fold"/>
</dbReference>
<keyword evidence="4" id="KW-0677">Repeat</keyword>
<evidence type="ECO:0000256" key="2">
    <source>
        <dbReference type="ARBA" id="ARBA00022475"/>
    </source>
</evidence>
<dbReference type="PROSITE" id="PS50835">
    <property type="entry name" value="IG_LIKE"/>
    <property type="match status" value="1"/>
</dbReference>
<evidence type="ECO:0000313" key="12">
    <source>
        <dbReference type="EMBL" id="ETE68236.1"/>
    </source>
</evidence>
<dbReference type="OrthoDB" id="6159398at2759"/>
<evidence type="ECO:0000256" key="3">
    <source>
        <dbReference type="ARBA" id="ARBA00022729"/>
    </source>
</evidence>
<dbReference type="PANTHER" id="PTHR42757:SF9">
    <property type="entry name" value="NEUROTRIMIN"/>
    <property type="match status" value="1"/>
</dbReference>